<organism evidence="9 10">
    <name type="scientific">Vagococcus zengguangii</name>
    <dbReference type="NCBI Taxonomy" id="2571750"/>
    <lineage>
        <taxon>Bacteria</taxon>
        <taxon>Bacillati</taxon>
        <taxon>Bacillota</taxon>
        <taxon>Bacilli</taxon>
        <taxon>Lactobacillales</taxon>
        <taxon>Enterococcaceae</taxon>
        <taxon>Vagococcus</taxon>
    </lineage>
</organism>
<keyword evidence="2 4" id="KW-0560">Oxidoreductase</keyword>
<dbReference type="GO" id="GO:0004029">
    <property type="term" value="F:aldehyde dehydrogenase (NAD+) activity"/>
    <property type="evidence" value="ECO:0007669"/>
    <property type="project" value="TreeGrafter"/>
</dbReference>
<dbReference type="EMBL" id="CP039712">
    <property type="protein sequence ID" value="QCI86451.1"/>
    <property type="molecule type" value="Genomic_DNA"/>
</dbReference>
<dbReference type="RefSeq" id="WP_136953282.1">
    <property type="nucleotide sequence ID" value="NZ_CP039712.1"/>
</dbReference>
<evidence type="ECO:0000256" key="5">
    <source>
        <dbReference type="PIRSR" id="PIRSR036492-1"/>
    </source>
</evidence>
<dbReference type="PIRSF" id="PIRSF036492">
    <property type="entry name" value="ALDH"/>
    <property type="match status" value="1"/>
</dbReference>
<proteinExistence type="inferred from homology"/>
<evidence type="ECO:0000256" key="2">
    <source>
        <dbReference type="ARBA" id="ARBA00023002"/>
    </source>
</evidence>
<evidence type="ECO:0000256" key="1">
    <source>
        <dbReference type="ARBA" id="ARBA00009986"/>
    </source>
</evidence>
<evidence type="ECO:0000313" key="10">
    <source>
        <dbReference type="Proteomes" id="UP000298615"/>
    </source>
</evidence>
<dbReference type="FunFam" id="3.40.309.10:FF:000003">
    <property type="entry name" value="Aldehyde dehydrogenase"/>
    <property type="match status" value="1"/>
</dbReference>
<dbReference type="PROSITE" id="PS00070">
    <property type="entry name" value="ALDEHYDE_DEHYDR_CYS"/>
    <property type="match status" value="1"/>
</dbReference>
<dbReference type="InterPro" id="IPR015590">
    <property type="entry name" value="Aldehyde_DH_dom"/>
</dbReference>
<feature type="domain" description="Aldehyde dehydrogenase" evidence="8">
    <location>
        <begin position="16"/>
        <end position="432"/>
    </location>
</feature>
<dbReference type="InterPro" id="IPR016162">
    <property type="entry name" value="Ald_DH_N"/>
</dbReference>
<protein>
    <recommendedName>
        <fullName evidence="4">Aldehyde dehydrogenase</fullName>
    </recommendedName>
</protein>
<sequence>MQDHLMKLIERQRAYYQNGHTHSYNARIKALKQLKTMLKQHEPAILKALEKDLGKHPNESYLTEIGVTYDSINYMLKHLKSLMKPKRVKTPLTLFPATSQIMTEPLGNSLIMSAFNYPILLSFDPIVGALAGGNTALVALSEYTPTVNQVLLQAISATFDAGLLTFFESSIERNTFVLAQRFDKIFFTGSPKVGKIVYQAASQHLTPVTLELGGKSPALVTANANLTHAAQRIAWGKFINTGQTCVAPDYCLVDRQVLPEFVEALKSAIIALYGQDTKQNKNYGKIVNQAAWQRLNSLLVADASYIVAGGSSDEATRYIEPTLLVADDLKELASMQEEIFGPILPILPFDTIEEAVTIIKGFEQPLAFYPFTANKKEQTYLLDTLSFGGATVNDTILHLANIHLPFGGVGNSGIGHYHGAYSYEAFTHQKAVLKRQTWLTLPVMNAPYTVMKDKVIRKLLK</sequence>
<dbReference type="Gene3D" id="3.40.309.10">
    <property type="entry name" value="Aldehyde Dehydrogenase, Chain A, domain 2"/>
    <property type="match status" value="1"/>
</dbReference>
<evidence type="ECO:0000256" key="3">
    <source>
        <dbReference type="ARBA" id="ARBA00023027"/>
    </source>
</evidence>
<dbReference type="PANTHER" id="PTHR43570:SF16">
    <property type="entry name" value="ALDEHYDE DEHYDROGENASE TYPE III, ISOFORM Q"/>
    <property type="match status" value="1"/>
</dbReference>
<dbReference type="InterPro" id="IPR016161">
    <property type="entry name" value="Ald_DH/histidinol_DH"/>
</dbReference>
<accession>A0A4D7CW05</accession>
<dbReference type="PANTHER" id="PTHR43570">
    <property type="entry name" value="ALDEHYDE DEHYDROGENASE"/>
    <property type="match status" value="1"/>
</dbReference>
<dbReference type="AlphaFoldDB" id="A0A4D7CW05"/>
<dbReference type="FunFam" id="3.40.605.10:FF:000004">
    <property type="entry name" value="Aldehyde dehydrogenase"/>
    <property type="match status" value="1"/>
</dbReference>
<feature type="active site" evidence="5">
    <location>
        <position position="245"/>
    </location>
</feature>
<dbReference type="KEGG" id="vao:FA707_05490"/>
<feature type="active site" evidence="5 6">
    <location>
        <position position="211"/>
    </location>
</feature>
<dbReference type="InterPro" id="IPR016160">
    <property type="entry name" value="Ald_DH_CS_CYS"/>
</dbReference>
<name>A0A4D7CW05_9ENTE</name>
<dbReference type="Pfam" id="PF00171">
    <property type="entry name" value="Aldedh"/>
    <property type="match status" value="1"/>
</dbReference>
<dbReference type="InterPro" id="IPR016163">
    <property type="entry name" value="Ald_DH_C"/>
</dbReference>
<dbReference type="GO" id="GO:0005737">
    <property type="term" value="C:cytoplasm"/>
    <property type="evidence" value="ECO:0007669"/>
    <property type="project" value="TreeGrafter"/>
</dbReference>
<keyword evidence="3" id="KW-0520">NAD</keyword>
<dbReference type="PROSITE" id="PS00687">
    <property type="entry name" value="ALDEHYDE_DEHYDR_GLU"/>
    <property type="match status" value="1"/>
</dbReference>
<dbReference type="InterPro" id="IPR012394">
    <property type="entry name" value="Aldehyde_DH_NAD(P)"/>
</dbReference>
<dbReference type="GO" id="GO:0006081">
    <property type="term" value="P:aldehyde metabolic process"/>
    <property type="evidence" value="ECO:0007669"/>
    <property type="project" value="InterPro"/>
</dbReference>
<reference evidence="9 10" key="1">
    <citation type="submission" date="2019-04" db="EMBL/GenBank/DDBJ databases">
        <title>Vagococcus sp. nov., isolated from faeces of yaks (Bos grunniens).</title>
        <authorList>
            <person name="Ge Y."/>
        </authorList>
    </citation>
    <scope>NUCLEOTIDE SEQUENCE [LARGE SCALE GENOMIC DNA]</scope>
    <source>
        <strain evidence="9 10">MN-17</strain>
    </source>
</reference>
<evidence type="ECO:0000256" key="6">
    <source>
        <dbReference type="PROSITE-ProRule" id="PRU10007"/>
    </source>
</evidence>
<evidence type="ECO:0000313" key="9">
    <source>
        <dbReference type="EMBL" id="QCI86451.1"/>
    </source>
</evidence>
<gene>
    <name evidence="9" type="ORF">FA707_05490</name>
</gene>
<evidence type="ECO:0000259" key="8">
    <source>
        <dbReference type="Pfam" id="PF00171"/>
    </source>
</evidence>
<comment type="similarity">
    <text evidence="1 4 7">Belongs to the aldehyde dehydrogenase family.</text>
</comment>
<dbReference type="SUPFAM" id="SSF53720">
    <property type="entry name" value="ALDH-like"/>
    <property type="match status" value="1"/>
</dbReference>
<evidence type="ECO:0000256" key="4">
    <source>
        <dbReference type="PIRNR" id="PIRNR036492"/>
    </source>
</evidence>
<keyword evidence="10" id="KW-1185">Reference proteome</keyword>
<dbReference type="Gene3D" id="3.40.605.10">
    <property type="entry name" value="Aldehyde Dehydrogenase, Chain A, domain 1"/>
    <property type="match status" value="1"/>
</dbReference>
<evidence type="ECO:0000256" key="7">
    <source>
        <dbReference type="RuleBase" id="RU003345"/>
    </source>
</evidence>
<dbReference type="Proteomes" id="UP000298615">
    <property type="component" value="Chromosome"/>
</dbReference>
<dbReference type="InterPro" id="IPR029510">
    <property type="entry name" value="Ald_DH_CS_GLU"/>
</dbReference>